<protein>
    <recommendedName>
        <fullName evidence="1">C2H2-type domain-containing protein</fullName>
    </recommendedName>
</protein>
<evidence type="ECO:0000259" key="1">
    <source>
        <dbReference type="PROSITE" id="PS00028"/>
    </source>
</evidence>
<accession>A0A0B1SKI1</accession>
<dbReference type="SMART" id="SM00355">
    <property type="entry name" value="ZnF_C2H2"/>
    <property type="match status" value="1"/>
</dbReference>
<evidence type="ECO:0000313" key="3">
    <source>
        <dbReference type="Proteomes" id="UP000053660"/>
    </source>
</evidence>
<feature type="domain" description="C2H2-type" evidence="1">
    <location>
        <begin position="125"/>
        <end position="146"/>
    </location>
</feature>
<dbReference type="InterPro" id="IPR013087">
    <property type="entry name" value="Znf_C2H2_type"/>
</dbReference>
<keyword evidence="3" id="KW-1185">Reference proteome</keyword>
<organism evidence="2 3">
    <name type="scientific">Oesophagostomum dentatum</name>
    <name type="common">Nodular worm</name>
    <dbReference type="NCBI Taxonomy" id="61180"/>
    <lineage>
        <taxon>Eukaryota</taxon>
        <taxon>Metazoa</taxon>
        <taxon>Ecdysozoa</taxon>
        <taxon>Nematoda</taxon>
        <taxon>Chromadorea</taxon>
        <taxon>Rhabditida</taxon>
        <taxon>Rhabditina</taxon>
        <taxon>Rhabditomorpha</taxon>
        <taxon>Strongyloidea</taxon>
        <taxon>Strongylidae</taxon>
        <taxon>Oesophagostomum</taxon>
    </lineage>
</organism>
<dbReference type="PROSITE" id="PS00028">
    <property type="entry name" value="ZINC_FINGER_C2H2_1"/>
    <property type="match status" value="1"/>
</dbReference>
<dbReference type="OrthoDB" id="5874636at2759"/>
<name>A0A0B1SKI1_OESDE</name>
<sequence length="153" mass="17458">MRERFVTAELLSSKAWKVAHEDMHHAKMVVDAGKEEYAKGFARLRYHCEYYRVPAEPSSAQQSNDSKSFQTTVTCPAYFNTTIDFEKNTATIFGCLAHISHPKRASTAVTPSTQNARPKPTEVQCKYCGKWCPSRVVMNRHVKEEHTDPTFNK</sequence>
<dbReference type="Proteomes" id="UP000053660">
    <property type="component" value="Unassembled WGS sequence"/>
</dbReference>
<reference evidence="2 3" key="1">
    <citation type="submission" date="2014-03" db="EMBL/GenBank/DDBJ databases">
        <title>Draft genome of the hookworm Oesophagostomum dentatum.</title>
        <authorList>
            <person name="Mitreva M."/>
        </authorList>
    </citation>
    <scope>NUCLEOTIDE SEQUENCE [LARGE SCALE GENOMIC DNA]</scope>
    <source>
        <strain evidence="2 3">OD-Hann</strain>
    </source>
</reference>
<evidence type="ECO:0000313" key="2">
    <source>
        <dbReference type="EMBL" id="KHJ83685.1"/>
    </source>
</evidence>
<gene>
    <name evidence="2" type="ORF">OESDEN_16614</name>
</gene>
<dbReference type="AlphaFoldDB" id="A0A0B1SKI1"/>
<proteinExistence type="predicted"/>
<dbReference type="EMBL" id="KN572235">
    <property type="protein sequence ID" value="KHJ83685.1"/>
    <property type="molecule type" value="Genomic_DNA"/>
</dbReference>